<proteinExistence type="predicted"/>
<dbReference type="OMA" id="INTEKFR"/>
<dbReference type="OrthoDB" id="546434at2759"/>
<dbReference type="Pfam" id="PF00620">
    <property type="entry name" value="RhoGAP"/>
    <property type="match status" value="1"/>
</dbReference>
<dbReference type="SMART" id="SM00324">
    <property type="entry name" value="RhoGAP"/>
    <property type="match status" value="1"/>
</dbReference>
<protein>
    <recommendedName>
        <fullName evidence="8">Ras-GEF domain-containing protein</fullName>
    </recommendedName>
</protein>
<dbReference type="STRING" id="5786.F0ZYN1"/>
<dbReference type="SMART" id="SM00147">
    <property type="entry name" value="RasGEF"/>
    <property type="match status" value="1"/>
</dbReference>
<dbReference type="GO" id="GO:0007265">
    <property type="term" value="P:Ras protein signal transduction"/>
    <property type="evidence" value="ECO:0000318"/>
    <property type="project" value="GO_Central"/>
</dbReference>
<dbReference type="Gene3D" id="1.10.555.10">
    <property type="entry name" value="Rho GTPase activation protein"/>
    <property type="match status" value="1"/>
</dbReference>
<dbReference type="Pfam" id="PF00618">
    <property type="entry name" value="RasGEF_N"/>
    <property type="match status" value="1"/>
</dbReference>
<evidence type="ECO:0000256" key="2">
    <source>
        <dbReference type="PROSITE-ProRule" id="PRU00168"/>
    </source>
</evidence>
<dbReference type="AlphaFoldDB" id="F0ZYN1"/>
<keyword evidence="7" id="KW-1185">Reference proteome</keyword>
<feature type="non-terminal residue" evidence="6">
    <location>
        <position position="1"/>
    </location>
</feature>
<feature type="domain" description="Rho-GAP" evidence="5">
    <location>
        <begin position="1"/>
        <end position="199"/>
    </location>
</feature>
<dbReference type="GeneID" id="10508328"/>
<evidence type="ECO:0000259" key="4">
    <source>
        <dbReference type="PROSITE" id="PS50212"/>
    </source>
</evidence>
<dbReference type="RefSeq" id="XP_003292528.1">
    <property type="nucleotide sequence ID" value="XM_003292480.1"/>
</dbReference>
<reference evidence="7" key="1">
    <citation type="journal article" date="2011" name="Genome Biol.">
        <title>Comparative genomics of the social amoebae Dictyostelium discoideum and Dictyostelium purpureum.</title>
        <authorList>
            <consortium name="US DOE Joint Genome Institute (JGI-PGF)"/>
            <person name="Sucgang R."/>
            <person name="Kuo A."/>
            <person name="Tian X."/>
            <person name="Salerno W."/>
            <person name="Parikh A."/>
            <person name="Feasley C.L."/>
            <person name="Dalin E."/>
            <person name="Tu H."/>
            <person name="Huang E."/>
            <person name="Barry K."/>
            <person name="Lindquist E."/>
            <person name="Shapiro H."/>
            <person name="Bruce D."/>
            <person name="Schmutz J."/>
            <person name="Salamov A."/>
            <person name="Fey P."/>
            <person name="Gaudet P."/>
            <person name="Anjard C."/>
            <person name="Babu M.M."/>
            <person name="Basu S."/>
            <person name="Bushmanova Y."/>
            <person name="van der Wel H."/>
            <person name="Katoh-Kurasawa M."/>
            <person name="Dinh C."/>
            <person name="Coutinho P.M."/>
            <person name="Saito T."/>
            <person name="Elias M."/>
            <person name="Schaap P."/>
            <person name="Kay R.R."/>
            <person name="Henrissat B."/>
            <person name="Eichinger L."/>
            <person name="Rivero F."/>
            <person name="Putnam N.H."/>
            <person name="West C.M."/>
            <person name="Loomis W.F."/>
            <person name="Chisholm R.L."/>
            <person name="Shaulsky G."/>
            <person name="Strassmann J.E."/>
            <person name="Queller D.C."/>
            <person name="Kuspa A."/>
            <person name="Grigoriev I.V."/>
        </authorList>
    </citation>
    <scope>NUCLEOTIDE SEQUENCE [LARGE SCALE GENOMIC DNA]</scope>
    <source>
        <strain evidence="7">QSDP1</strain>
    </source>
</reference>
<dbReference type="FunFam" id="1.20.870.10:FF:000038">
    <property type="entry name" value="Ras guanine nucleotide exchange factor D"/>
    <property type="match status" value="1"/>
</dbReference>
<dbReference type="CDD" id="cd00155">
    <property type="entry name" value="RasGEF"/>
    <property type="match status" value="1"/>
</dbReference>
<evidence type="ECO:0000259" key="3">
    <source>
        <dbReference type="PROSITE" id="PS50009"/>
    </source>
</evidence>
<dbReference type="GO" id="GO:0005886">
    <property type="term" value="C:plasma membrane"/>
    <property type="evidence" value="ECO:0000318"/>
    <property type="project" value="GO_Central"/>
</dbReference>
<dbReference type="InterPro" id="IPR008937">
    <property type="entry name" value="Ras-like_GEF"/>
</dbReference>
<dbReference type="FunCoup" id="F0ZYN1">
    <property type="interactions" value="12"/>
</dbReference>
<dbReference type="InParanoid" id="F0ZYN1"/>
<dbReference type="PROSITE" id="PS50238">
    <property type="entry name" value="RHOGAP"/>
    <property type="match status" value="1"/>
</dbReference>
<evidence type="ECO:0008006" key="8">
    <source>
        <dbReference type="Google" id="ProtNLM"/>
    </source>
</evidence>
<evidence type="ECO:0000256" key="1">
    <source>
        <dbReference type="ARBA" id="ARBA00022658"/>
    </source>
</evidence>
<organism evidence="6 7">
    <name type="scientific">Dictyostelium purpureum</name>
    <name type="common">Slime mold</name>
    <dbReference type="NCBI Taxonomy" id="5786"/>
    <lineage>
        <taxon>Eukaryota</taxon>
        <taxon>Amoebozoa</taxon>
        <taxon>Evosea</taxon>
        <taxon>Eumycetozoa</taxon>
        <taxon>Dictyostelia</taxon>
        <taxon>Dictyosteliales</taxon>
        <taxon>Dictyosteliaceae</taxon>
        <taxon>Dictyostelium</taxon>
    </lineage>
</organism>
<dbReference type="PROSITE" id="PS50212">
    <property type="entry name" value="RASGEF_NTER"/>
    <property type="match status" value="1"/>
</dbReference>
<dbReference type="InterPro" id="IPR036964">
    <property type="entry name" value="RASGEF_cat_dom_sf"/>
</dbReference>
<dbReference type="eggNOG" id="KOG3417">
    <property type="taxonomic scope" value="Eukaryota"/>
</dbReference>
<dbReference type="KEGG" id="dpp:DICPUDRAFT_40694"/>
<dbReference type="Pfam" id="PF00617">
    <property type="entry name" value="RasGEF"/>
    <property type="match status" value="1"/>
</dbReference>
<dbReference type="SUPFAM" id="SSF48350">
    <property type="entry name" value="GTPase activation domain, GAP"/>
    <property type="match status" value="1"/>
</dbReference>
<dbReference type="GO" id="GO:0005085">
    <property type="term" value="F:guanyl-nucleotide exchange factor activity"/>
    <property type="evidence" value="ECO:0000318"/>
    <property type="project" value="GO_Central"/>
</dbReference>
<dbReference type="InterPro" id="IPR001895">
    <property type="entry name" value="RASGEF_cat_dom"/>
</dbReference>
<evidence type="ECO:0000313" key="6">
    <source>
        <dbReference type="EMBL" id="EGC30951.1"/>
    </source>
</evidence>
<dbReference type="SUPFAM" id="SSF48366">
    <property type="entry name" value="Ras GEF"/>
    <property type="match status" value="1"/>
</dbReference>
<dbReference type="InterPro" id="IPR000651">
    <property type="entry name" value="Ras-like_Gua-exchang_fac_N"/>
</dbReference>
<dbReference type="InterPro" id="IPR008936">
    <property type="entry name" value="Rho_GTPase_activation_prot"/>
</dbReference>
<dbReference type="Proteomes" id="UP000001064">
    <property type="component" value="Unassembled WGS sequence"/>
</dbReference>
<dbReference type="Gene3D" id="1.10.840.10">
    <property type="entry name" value="Ras guanine-nucleotide exchange factors catalytic domain"/>
    <property type="match status" value="1"/>
</dbReference>
<dbReference type="PANTHER" id="PTHR23113:SF364">
    <property type="entry name" value="RAS GUANINE NUCLEOTIDE EXCHANGE FACTOR D"/>
    <property type="match status" value="1"/>
</dbReference>
<dbReference type="VEuPathDB" id="AmoebaDB:DICPUDRAFT_40694"/>
<accession>F0ZYN1</accession>
<dbReference type="EMBL" id="GL871288">
    <property type="protein sequence ID" value="EGC30951.1"/>
    <property type="molecule type" value="Genomic_DNA"/>
</dbReference>
<dbReference type="InterPro" id="IPR000198">
    <property type="entry name" value="RhoGAP_dom"/>
</dbReference>
<dbReference type="PROSITE" id="PS50009">
    <property type="entry name" value="RASGEF_CAT"/>
    <property type="match status" value="1"/>
</dbReference>
<evidence type="ECO:0000259" key="5">
    <source>
        <dbReference type="PROSITE" id="PS50238"/>
    </source>
</evidence>
<gene>
    <name evidence="6" type="ORF">DICPUDRAFT_40694</name>
</gene>
<dbReference type="Gene3D" id="1.20.870.10">
    <property type="entry name" value="Son of sevenless (SoS) protein Chain: S domain 1"/>
    <property type="match status" value="1"/>
</dbReference>
<name>F0ZYN1_DICPU</name>
<keyword evidence="1 2" id="KW-0344">Guanine-nucleotide releasing factor</keyword>
<evidence type="ECO:0000313" key="7">
    <source>
        <dbReference type="Proteomes" id="UP000001064"/>
    </source>
</evidence>
<feature type="domain" description="Ras-GEF" evidence="3">
    <location>
        <begin position="372"/>
        <end position="602"/>
    </location>
</feature>
<dbReference type="InterPro" id="IPR023578">
    <property type="entry name" value="Ras_GEF_dom_sf"/>
</dbReference>
<feature type="domain" description="N-terminal Ras-GEF" evidence="4">
    <location>
        <begin position="195"/>
        <end position="320"/>
    </location>
</feature>
<dbReference type="PANTHER" id="PTHR23113">
    <property type="entry name" value="GUANINE NUCLEOTIDE EXCHANGE FACTOR"/>
    <property type="match status" value="1"/>
</dbReference>
<sequence>LESIFGVALAEDTSDRLMDYLNKSIEYLLNNSSDERVFNSDVSEVKVKTLIELIENTLITDFSQCKEPSVIASVFLYYFSKLPTLLLSKISPQLIHSTDINHEEYRFNVVHSLLFMLPKQNRNILKIVLQFLKKYSDSTTNEQVMDQIYNKFSRVFMDATVATYDQASKAFKFLVLNIEQLESRPQDIQYMVKDGESIVKAASFDRLVEKLFDLSYGFKDADYNYTIFHTYDYYTTSVGLLDKFIYYYRISLTLTPKLQMEMSITTLSVAMFWMKIQQNQLITDLAFLQKLKSFIDQFPQVPPSHNTYFSYFQTLFKPNIEPLKPLYERGNSFVGPNLQQSSAGKKKNHLIEKMMSKNKENGNIDIDIYTLGATIIAQQITLIDNEMLMAIPPTQFLHGHFTKLHLSPQYHDMVCKFNEWARWTSAEILSKEKLVDRVACLSFFIDLGKNCVEMGNYSAANAILCGLNNSAVSRLKLTWEKITNKVNQDYDRLESLFDLSMNYKNYREEIKTTKAKIIPYLGVFTKDLIAIEEGNDTFTSNKLINTEKFRLLYGTIKRIQSYQQPLFNIKASEPIKLYLRNISQNLLDEKELHSISLRLEPRQSISN</sequence>